<dbReference type="PANTHER" id="PTHR32089:SF112">
    <property type="entry name" value="LYSOZYME-LIKE PROTEIN-RELATED"/>
    <property type="match status" value="1"/>
</dbReference>
<dbReference type="Proteomes" id="UP001595715">
    <property type="component" value="Unassembled WGS sequence"/>
</dbReference>
<reference evidence="12" key="1">
    <citation type="journal article" date="2019" name="Int. J. Syst. Evol. Microbiol.">
        <title>The Global Catalogue of Microorganisms (GCM) 10K type strain sequencing project: providing services to taxonomists for standard genome sequencing and annotation.</title>
        <authorList>
            <consortium name="The Broad Institute Genomics Platform"/>
            <consortium name="The Broad Institute Genome Sequencing Center for Infectious Disease"/>
            <person name="Wu L."/>
            <person name="Ma J."/>
        </authorList>
    </citation>
    <scope>NUCLEOTIDE SEQUENCE [LARGE SCALE GENOMIC DNA]</scope>
    <source>
        <strain evidence="12">IBRC-M 10987</strain>
    </source>
</reference>
<evidence type="ECO:0000256" key="1">
    <source>
        <dbReference type="ARBA" id="ARBA00004236"/>
    </source>
</evidence>
<evidence type="ECO:0000259" key="9">
    <source>
        <dbReference type="PROSITE" id="PS50111"/>
    </source>
</evidence>
<evidence type="ECO:0000313" key="12">
    <source>
        <dbReference type="Proteomes" id="UP001595715"/>
    </source>
</evidence>
<accession>A0ABV8JVI1</accession>
<name>A0ABV8JVI1_9BACL</name>
<evidence type="ECO:0000256" key="8">
    <source>
        <dbReference type="SAM" id="Phobius"/>
    </source>
</evidence>
<dbReference type="Gene3D" id="6.10.340.10">
    <property type="match status" value="1"/>
</dbReference>
<evidence type="ECO:0000256" key="3">
    <source>
        <dbReference type="ARBA" id="ARBA00023136"/>
    </source>
</evidence>
<evidence type="ECO:0000256" key="5">
    <source>
        <dbReference type="ARBA" id="ARBA00029447"/>
    </source>
</evidence>
<keyword evidence="2" id="KW-1003">Cell membrane</keyword>
<keyword evidence="8" id="KW-0812">Transmembrane</keyword>
<dbReference type="SUPFAM" id="SSF58104">
    <property type="entry name" value="Methyl-accepting chemotaxis protein (MCP) signaling domain"/>
    <property type="match status" value="1"/>
</dbReference>
<keyword evidence="7" id="KW-0175">Coiled coil</keyword>
<dbReference type="Pfam" id="PF00672">
    <property type="entry name" value="HAMP"/>
    <property type="match status" value="1"/>
</dbReference>
<keyword evidence="4 6" id="KW-0807">Transducer</keyword>
<feature type="domain" description="Methyl-accepting transducer" evidence="9">
    <location>
        <begin position="288"/>
        <end position="524"/>
    </location>
</feature>
<proteinExistence type="inferred from homology"/>
<feature type="domain" description="HAMP" evidence="10">
    <location>
        <begin position="216"/>
        <end position="269"/>
    </location>
</feature>
<comment type="subcellular location">
    <subcellularLocation>
        <location evidence="1">Cell membrane</location>
    </subcellularLocation>
</comment>
<dbReference type="Pfam" id="PF00015">
    <property type="entry name" value="MCPsignal"/>
    <property type="match status" value="1"/>
</dbReference>
<evidence type="ECO:0000313" key="11">
    <source>
        <dbReference type="EMBL" id="MFC4098429.1"/>
    </source>
</evidence>
<dbReference type="SMART" id="SM00283">
    <property type="entry name" value="MA"/>
    <property type="match status" value="1"/>
</dbReference>
<dbReference type="InterPro" id="IPR024478">
    <property type="entry name" value="HlyB_4HB_MCP"/>
</dbReference>
<dbReference type="CDD" id="cd06225">
    <property type="entry name" value="HAMP"/>
    <property type="match status" value="1"/>
</dbReference>
<dbReference type="InterPro" id="IPR004089">
    <property type="entry name" value="MCPsignal_dom"/>
</dbReference>
<comment type="similarity">
    <text evidence="5">Belongs to the methyl-accepting chemotaxis (MCP) protein family.</text>
</comment>
<feature type="transmembrane region" description="Helical" evidence="8">
    <location>
        <begin position="6"/>
        <end position="25"/>
    </location>
</feature>
<organism evidence="11 12">
    <name type="scientific">Paenibacillus xanthanilyticus</name>
    <dbReference type="NCBI Taxonomy" id="1783531"/>
    <lineage>
        <taxon>Bacteria</taxon>
        <taxon>Bacillati</taxon>
        <taxon>Bacillota</taxon>
        <taxon>Bacilli</taxon>
        <taxon>Bacillales</taxon>
        <taxon>Paenibacillaceae</taxon>
        <taxon>Paenibacillus</taxon>
    </lineage>
</organism>
<evidence type="ECO:0000259" key="10">
    <source>
        <dbReference type="PROSITE" id="PS50885"/>
    </source>
</evidence>
<evidence type="ECO:0000256" key="7">
    <source>
        <dbReference type="SAM" id="Coils"/>
    </source>
</evidence>
<protein>
    <submittedName>
        <fullName evidence="11">Methyl-accepting chemotaxis protein</fullName>
    </submittedName>
</protein>
<evidence type="ECO:0000256" key="4">
    <source>
        <dbReference type="ARBA" id="ARBA00023224"/>
    </source>
</evidence>
<gene>
    <name evidence="11" type="ORF">ACFOZ8_02030</name>
</gene>
<evidence type="ECO:0000256" key="2">
    <source>
        <dbReference type="ARBA" id="ARBA00022475"/>
    </source>
</evidence>
<comment type="caution">
    <text evidence="11">The sequence shown here is derived from an EMBL/GenBank/DDBJ whole genome shotgun (WGS) entry which is preliminary data.</text>
</comment>
<dbReference type="Pfam" id="PF12729">
    <property type="entry name" value="4HB_MCP_1"/>
    <property type="match status" value="1"/>
</dbReference>
<keyword evidence="3 8" id="KW-0472">Membrane</keyword>
<feature type="coiled-coil region" evidence="7">
    <location>
        <begin position="82"/>
        <end position="109"/>
    </location>
</feature>
<dbReference type="EMBL" id="JBHSAM010000006">
    <property type="protein sequence ID" value="MFC4098429.1"/>
    <property type="molecule type" value="Genomic_DNA"/>
</dbReference>
<keyword evidence="8" id="KW-1133">Transmembrane helix</keyword>
<dbReference type="PROSITE" id="PS50111">
    <property type="entry name" value="CHEMOTAXIS_TRANSDUC_2"/>
    <property type="match status" value="1"/>
</dbReference>
<evidence type="ECO:0000256" key="6">
    <source>
        <dbReference type="PROSITE-ProRule" id="PRU00284"/>
    </source>
</evidence>
<dbReference type="SMART" id="SM00304">
    <property type="entry name" value="HAMP"/>
    <property type="match status" value="1"/>
</dbReference>
<dbReference type="InterPro" id="IPR003660">
    <property type="entry name" value="HAMP_dom"/>
</dbReference>
<dbReference type="RefSeq" id="WP_377717042.1">
    <property type="nucleotide sequence ID" value="NZ_JBHSAM010000006.1"/>
</dbReference>
<sequence length="574" mass="63078">MKLSVGTKLYLGFGFLLLVLLIYVINSMNRMDDMANKQQDIVNISMPSLDRANDIHSYFEQIIVLDYNFLIEDSPSDKEKIVEELNHAFGQLEQNMNDYEKNIISEESRQNFGEFKTTLDAFKNNRTSLIKYSPNVSLQNGAGEYAAQISQIMNENEALAHKIEGILAKLVAEERTSIQKMAEDGRAYYQSVKKETTIKFIIVLVISLLVAIYIVRGINRPLRAISERVRHVAAGNLVVEPIHVKSKDEIAELASAFNAMTDNLRTVVSEIRKTAIELAANSNETSASSQETAEAVEHVTIQMQGVAEETHKGNELVIESAQVMLQLSSLIQISKSKANSAAKNSYLTREIALAGRERVSETINSIRNIQLKTAEIKPGMETLYHFSKEISQISHTIKLISEQTNMLALNAAIEAARAGENGRGFLVVAGEVRKLAEQTANEANGVGGLVSKILTSIETVMTSIEESHIEIEKGVATVQLSDASLEHILSAIERTVSDNKGIENVTEDEVASSDKIVAIIESFGIAMDSIASKTELIAASSEEMLAAMETISSTSMDTLTVAESLEAQVKKFNV</sequence>
<keyword evidence="12" id="KW-1185">Reference proteome</keyword>
<dbReference type="PROSITE" id="PS50885">
    <property type="entry name" value="HAMP"/>
    <property type="match status" value="1"/>
</dbReference>
<dbReference type="PANTHER" id="PTHR32089">
    <property type="entry name" value="METHYL-ACCEPTING CHEMOTAXIS PROTEIN MCPB"/>
    <property type="match status" value="1"/>
</dbReference>
<feature type="transmembrane region" description="Helical" evidence="8">
    <location>
        <begin position="196"/>
        <end position="215"/>
    </location>
</feature>
<dbReference type="Gene3D" id="1.10.287.950">
    <property type="entry name" value="Methyl-accepting chemotaxis protein"/>
    <property type="match status" value="1"/>
</dbReference>